<dbReference type="AlphaFoldDB" id="A0AAE0JXI7"/>
<evidence type="ECO:0000313" key="6">
    <source>
        <dbReference type="Proteomes" id="UP001287356"/>
    </source>
</evidence>
<name>A0AAE0JXI7_9PEZI</name>
<reference evidence="5" key="1">
    <citation type="journal article" date="2023" name="Mol. Phylogenet. Evol.">
        <title>Genome-scale phylogeny and comparative genomics of the fungal order Sordariales.</title>
        <authorList>
            <person name="Hensen N."/>
            <person name="Bonometti L."/>
            <person name="Westerberg I."/>
            <person name="Brannstrom I.O."/>
            <person name="Guillou S."/>
            <person name="Cros-Aarteil S."/>
            <person name="Calhoun S."/>
            <person name="Haridas S."/>
            <person name="Kuo A."/>
            <person name="Mondo S."/>
            <person name="Pangilinan J."/>
            <person name="Riley R."/>
            <person name="LaButti K."/>
            <person name="Andreopoulos B."/>
            <person name="Lipzen A."/>
            <person name="Chen C."/>
            <person name="Yan M."/>
            <person name="Daum C."/>
            <person name="Ng V."/>
            <person name="Clum A."/>
            <person name="Steindorff A."/>
            <person name="Ohm R.A."/>
            <person name="Martin F."/>
            <person name="Silar P."/>
            <person name="Natvig D.O."/>
            <person name="Lalanne C."/>
            <person name="Gautier V."/>
            <person name="Ament-Velasquez S.L."/>
            <person name="Kruys A."/>
            <person name="Hutchinson M.I."/>
            <person name="Powell A.J."/>
            <person name="Barry K."/>
            <person name="Miller A.N."/>
            <person name="Grigoriev I.V."/>
            <person name="Debuchy R."/>
            <person name="Gladieux P."/>
            <person name="Hiltunen Thoren M."/>
            <person name="Johannesson H."/>
        </authorList>
    </citation>
    <scope>NUCLEOTIDE SEQUENCE</scope>
    <source>
        <strain evidence="5">CBS 958.72</strain>
    </source>
</reference>
<proteinExistence type="inferred from homology"/>
<dbReference type="Proteomes" id="UP001287356">
    <property type="component" value="Unassembled WGS sequence"/>
</dbReference>
<dbReference type="InterPro" id="IPR039135">
    <property type="entry name" value="NAT9-like"/>
</dbReference>
<organism evidence="5 6">
    <name type="scientific">Lasiosphaeria ovina</name>
    <dbReference type="NCBI Taxonomy" id="92902"/>
    <lineage>
        <taxon>Eukaryota</taxon>
        <taxon>Fungi</taxon>
        <taxon>Dikarya</taxon>
        <taxon>Ascomycota</taxon>
        <taxon>Pezizomycotina</taxon>
        <taxon>Sordariomycetes</taxon>
        <taxon>Sordariomycetidae</taxon>
        <taxon>Sordariales</taxon>
        <taxon>Lasiosphaeriaceae</taxon>
        <taxon>Lasiosphaeria</taxon>
    </lineage>
</organism>
<feature type="domain" description="N-acetyltransferase" evidence="4">
    <location>
        <begin position="14"/>
        <end position="214"/>
    </location>
</feature>
<dbReference type="EMBL" id="JAULSN010000008">
    <property type="protein sequence ID" value="KAK3365900.1"/>
    <property type="molecule type" value="Genomic_DNA"/>
</dbReference>
<dbReference type="GO" id="GO:0008080">
    <property type="term" value="F:N-acetyltransferase activity"/>
    <property type="evidence" value="ECO:0007669"/>
    <property type="project" value="InterPro"/>
</dbReference>
<reference evidence="5" key="2">
    <citation type="submission" date="2023-06" db="EMBL/GenBank/DDBJ databases">
        <authorList>
            <consortium name="Lawrence Berkeley National Laboratory"/>
            <person name="Haridas S."/>
            <person name="Hensen N."/>
            <person name="Bonometti L."/>
            <person name="Westerberg I."/>
            <person name="Brannstrom I.O."/>
            <person name="Guillou S."/>
            <person name="Cros-Aarteil S."/>
            <person name="Calhoun S."/>
            <person name="Kuo A."/>
            <person name="Mondo S."/>
            <person name="Pangilinan J."/>
            <person name="Riley R."/>
            <person name="Labutti K."/>
            <person name="Andreopoulos B."/>
            <person name="Lipzen A."/>
            <person name="Chen C."/>
            <person name="Yanf M."/>
            <person name="Daum C."/>
            <person name="Ng V."/>
            <person name="Clum A."/>
            <person name="Steindorff A."/>
            <person name="Ohm R."/>
            <person name="Martin F."/>
            <person name="Silar P."/>
            <person name="Natvig D."/>
            <person name="Lalanne C."/>
            <person name="Gautier V."/>
            <person name="Ament-Velasquez S.L."/>
            <person name="Kruys A."/>
            <person name="Hutchinson M.I."/>
            <person name="Powell A.J."/>
            <person name="Barry K."/>
            <person name="Miller A.N."/>
            <person name="Grigoriev I.V."/>
            <person name="Debuchy R."/>
            <person name="Gladieux P."/>
            <person name="Thoren M.H."/>
            <person name="Johannesson H."/>
        </authorList>
    </citation>
    <scope>NUCLEOTIDE SEQUENCE</scope>
    <source>
        <strain evidence="5">CBS 958.72</strain>
    </source>
</reference>
<evidence type="ECO:0000256" key="2">
    <source>
        <dbReference type="ARBA" id="ARBA00022679"/>
    </source>
</evidence>
<comment type="similarity">
    <text evidence="1">Belongs to the acetyltransferase family. GNAT subfamily.</text>
</comment>
<keyword evidence="3" id="KW-0012">Acyltransferase</keyword>
<dbReference type="SUPFAM" id="SSF55729">
    <property type="entry name" value="Acyl-CoA N-acyltransferases (Nat)"/>
    <property type="match status" value="1"/>
</dbReference>
<sequence length="260" mass="28484">MKLNESIAVSTANVLLVPYDRRHVPTYHAWMEDPAIQEATASERLTLDEEYENQESWRASHDKLTFIVCQPLAPVATAAATTAIVAGSADAPDSMVGDVNLFVYPYEDDDDGGAESGEKAVAASEPSYVVGEVDIMIAELRNRGRGVGRAAVLAFLHYVSRSLERILHEFGCDSGDAVEAKQQQQRTPRLKMLMAKINEGNAKSIALFRSLGFEQEGQVNYFGELKLVLQDLDKAISAIAPEGYVELSYARETQETLATP</sequence>
<keyword evidence="6" id="KW-1185">Reference proteome</keyword>
<evidence type="ECO:0000256" key="1">
    <source>
        <dbReference type="ARBA" id="ARBA00009342"/>
    </source>
</evidence>
<dbReference type="PANTHER" id="PTHR13256:SF16">
    <property type="entry name" value="ALPHA_BETA-TUBULIN-N-ACETYLTRANSFERASE 9"/>
    <property type="match status" value="1"/>
</dbReference>
<gene>
    <name evidence="5" type="ORF">B0T24DRAFT_405373</name>
</gene>
<accession>A0AAE0JXI7</accession>
<dbReference type="Pfam" id="PF13302">
    <property type="entry name" value="Acetyltransf_3"/>
    <property type="match status" value="1"/>
</dbReference>
<dbReference type="PANTHER" id="PTHR13256">
    <property type="entry name" value="N-ACETYLTRANSFERASE 9"/>
    <property type="match status" value="1"/>
</dbReference>
<protein>
    <submittedName>
        <fullName evidence="5">GNAT domain-containing protein</fullName>
    </submittedName>
</protein>
<comment type="caution">
    <text evidence="5">The sequence shown here is derived from an EMBL/GenBank/DDBJ whole genome shotgun (WGS) entry which is preliminary data.</text>
</comment>
<dbReference type="Gene3D" id="3.40.630.30">
    <property type="match status" value="1"/>
</dbReference>
<dbReference type="InterPro" id="IPR000182">
    <property type="entry name" value="GNAT_dom"/>
</dbReference>
<evidence type="ECO:0000313" key="5">
    <source>
        <dbReference type="EMBL" id="KAK3365900.1"/>
    </source>
</evidence>
<dbReference type="InterPro" id="IPR016181">
    <property type="entry name" value="Acyl_CoA_acyltransferase"/>
</dbReference>
<keyword evidence="2" id="KW-0808">Transferase</keyword>
<evidence type="ECO:0000259" key="4">
    <source>
        <dbReference type="Pfam" id="PF13302"/>
    </source>
</evidence>
<evidence type="ECO:0000256" key="3">
    <source>
        <dbReference type="ARBA" id="ARBA00023315"/>
    </source>
</evidence>